<protein>
    <recommendedName>
        <fullName evidence="1">diguanylate cyclase</fullName>
        <ecNumber evidence="1">2.7.7.65</ecNumber>
    </recommendedName>
</protein>
<dbReference type="PANTHER" id="PTHR45138">
    <property type="entry name" value="REGULATORY COMPONENTS OF SENSORY TRANSDUCTION SYSTEM"/>
    <property type="match status" value="1"/>
</dbReference>
<accession>A0A1G8NHB9</accession>
<dbReference type="GO" id="GO:0005886">
    <property type="term" value="C:plasma membrane"/>
    <property type="evidence" value="ECO:0007669"/>
    <property type="project" value="TreeGrafter"/>
</dbReference>
<feature type="transmembrane region" description="Helical" evidence="3">
    <location>
        <begin position="169"/>
        <end position="187"/>
    </location>
</feature>
<keyword evidence="3" id="KW-1133">Transmembrane helix</keyword>
<dbReference type="PROSITE" id="PS50887">
    <property type="entry name" value="GGDEF"/>
    <property type="match status" value="1"/>
</dbReference>
<dbReference type="Gene3D" id="3.30.70.270">
    <property type="match status" value="1"/>
</dbReference>
<organism evidence="5 6">
    <name type="scientific">Billgrantia gudaonensis</name>
    <dbReference type="NCBI Taxonomy" id="376427"/>
    <lineage>
        <taxon>Bacteria</taxon>
        <taxon>Pseudomonadati</taxon>
        <taxon>Pseudomonadota</taxon>
        <taxon>Gammaproteobacteria</taxon>
        <taxon>Oceanospirillales</taxon>
        <taxon>Halomonadaceae</taxon>
        <taxon>Billgrantia</taxon>
    </lineage>
</organism>
<reference evidence="5 6" key="1">
    <citation type="submission" date="2016-10" db="EMBL/GenBank/DDBJ databases">
        <authorList>
            <person name="de Groot N.N."/>
        </authorList>
    </citation>
    <scope>NUCLEOTIDE SEQUENCE [LARGE SCALE GENOMIC DNA]</scope>
    <source>
        <strain evidence="5 6">CGMCC 1.6133</strain>
    </source>
</reference>
<dbReference type="GO" id="GO:0052621">
    <property type="term" value="F:diguanylate cyclase activity"/>
    <property type="evidence" value="ECO:0007669"/>
    <property type="project" value="UniProtKB-EC"/>
</dbReference>
<dbReference type="NCBIfam" id="TIGR00254">
    <property type="entry name" value="GGDEF"/>
    <property type="match status" value="1"/>
</dbReference>
<keyword evidence="6" id="KW-1185">Reference proteome</keyword>
<feature type="transmembrane region" description="Helical" evidence="3">
    <location>
        <begin position="12"/>
        <end position="30"/>
    </location>
</feature>
<name>A0A1G8NHB9_9GAMM</name>
<evidence type="ECO:0000259" key="4">
    <source>
        <dbReference type="PROSITE" id="PS50887"/>
    </source>
</evidence>
<dbReference type="GO" id="GO:0043709">
    <property type="term" value="P:cell adhesion involved in single-species biofilm formation"/>
    <property type="evidence" value="ECO:0007669"/>
    <property type="project" value="TreeGrafter"/>
</dbReference>
<evidence type="ECO:0000256" key="1">
    <source>
        <dbReference type="ARBA" id="ARBA00012528"/>
    </source>
</evidence>
<dbReference type="EC" id="2.7.7.65" evidence="1"/>
<feature type="domain" description="GGDEF" evidence="4">
    <location>
        <begin position="233"/>
        <end position="368"/>
    </location>
</feature>
<dbReference type="InterPro" id="IPR029787">
    <property type="entry name" value="Nucleotide_cyclase"/>
</dbReference>
<proteinExistence type="predicted"/>
<dbReference type="Proteomes" id="UP000198525">
    <property type="component" value="Unassembled WGS sequence"/>
</dbReference>
<keyword evidence="3" id="KW-0812">Transmembrane</keyword>
<dbReference type="CDD" id="cd01949">
    <property type="entry name" value="GGDEF"/>
    <property type="match status" value="1"/>
</dbReference>
<comment type="catalytic activity">
    <reaction evidence="2">
        <text>2 GTP = 3',3'-c-di-GMP + 2 diphosphate</text>
        <dbReference type="Rhea" id="RHEA:24898"/>
        <dbReference type="ChEBI" id="CHEBI:33019"/>
        <dbReference type="ChEBI" id="CHEBI:37565"/>
        <dbReference type="ChEBI" id="CHEBI:58805"/>
        <dbReference type="EC" id="2.7.7.65"/>
    </reaction>
</comment>
<dbReference type="RefSeq" id="WP_245682120.1">
    <property type="nucleotide sequence ID" value="NZ_FNES01000001.1"/>
</dbReference>
<dbReference type="STRING" id="376427.SAMN04487954_101333"/>
<keyword evidence="3" id="KW-0472">Membrane</keyword>
<dbReference type="InterPro" id="IPR043128">
    <property type="entry name" value="Rev_trsase/Diguanyl_cyclase"/>
</dbReference>
<dbReference type="Pfam" id="PF00990">
    <property type="entry name" value="GGDEF"/>
    <property type="match status" value="1"/>
</dbReference>
<evidence type="ECO:0000313" key="6">
    <source>
        <dbReference type="Proteomes" id="UP000198525"/>
    </source>
</evidence>
<dbReference type="GO" id="GO:1902201">
    <property type="term" value="P:negative regulation of bacterial-type flagellum-dependent cell motility"/>
    <property type="evidence" value="ECO:0007669"/>
    <property type="project" value="TreeGrafter"/>
</dbReference>
<dbReference type="PANTHER" id="PTHR45138:SF9">
    <property type="entry name" value="DIGUANYLATE CYCLASE DGCM-RELATED"/>
    <property type="match status" value="1"/>
</dbReference>
<evidence type="ECO:0000256" key="3">
    <source>
        <dbReference type="SAM" id="Phobius"/>
    </source>
</evidence>
<dbReference type="SUPFAM" id="SSF55073">
    <property type="entry name" value="Nucleotide cyclase"/>
    <property type="match status" value="1"/>
</dbReference>
<gene>
    <name evidence="5" type="ORF">SAMN04487954_101333</name>
</gene>
<dbReference type="EMBL" id="FNES01000001">
    <property type="protein sequence ID" value="SDI79634.1"/>
    <property type="molecule type" value="Genomic_DNA"/>
</dbReference>
<dbReference type="InterPro" id="IPR050469">
    <property type="entry name" value="Diguanylate_Cyclase"/>
</dbReference>
<evidence type="ECO:0000313" key="5">
    <source>
        <dbReference type="EMBL" id="SDI79634.1"/>
    </source>
</evidence>
<sequence length="381" mass="42738">MTTPRPWRRHAGWLWLSLMSFTTLLILITYETRWVYPEIHAYFSQTGNLTGQQLATRSRDYLQEGLGVLLEAPDDEAAREQAAFRVDLAYSLFDIGLYRREYACTEPSLDSLDGLSRRLSAGDVLTPAELNRHLLGPIGCLTEIEMDQLDRRSEVTSAFVEDTRRHQGVVLGGSLVIFLMGLVFWWMHERQRRNAVRATRESLRWMGRALRDPLTGVGNRSALHEDVMAQTGQAMSLMLIDIDYFKQYNDTLGHPDGDRLLRRLALLIDESLAGQARLYRMGGDEFAALLPCHDGCGLARRCEEITERLREAAIAHPGHPENRCVTLSIGAACFIAGEAGFAAGYAAADRALYRVKEHGRNGWEASEGEDAQANRVDANQA</sequence>
<evidence type="ECO:0000256" key="2">
    <source>
        <dbReference type="ARBA" id="ARBA00034247"/>
    </source>
</evidence>
<dbReference type="SMART" id="SM00267">
    <property type="entry name" value="GGDEF"/>
    <property type="match status" value="1"/>
</dbReference>
<dbReference type="AlphaFoldDB" id="A0A1G8NHB9"/>
<dbReference type="InterPro" id="IPR000160">
    <property type="entry name" value="GGDEF_dom"/>
</dbReference>